<protein>
    <submittedName>
        <fullName evidence="2">Uncharacterized protein</fullName>
    </submittedName>
</protein>
<name>A0A499VCP5_9ACTN</name>
<proteinExistence type="predicted"/>
<organism evidence="2 3">
    <name type="scientific">Streptomyces antimycoticus</name>
    <dbReference type="NCBI Taxonomy" id="68175"/>
    <lineage>
        <taxon>Bacteria</taxon>
        <taxon>Bacillati</taxon>
        <taxon>Actinomycetota</taxon>
        <taxon>Actinomycetes</taxon>
        <taxon>Kitasatosporales</taxon>
        <taxon>Streptomycetaceae</taxon>
        <taxon>Streptomyces</taxon>
        <taxon>Streptomyces violaceusniger group</taxon>
    </lineage>
</organism>
<dbReference type="EMBL" id="AP019620">
    <property type="protein sequence ID" value="BBJ47291.1"/>
    <property type="molecule type" value="Genomic_DNA"/>
</dbReference>
<reference evidence="2 3" key="1">
    <citation type="journal article" date="2020" name="Int. J. Syst. Evol. Microbiol.">
        <title>Reclassification of Streptomyces castelarensis and Streptomyces sporoclivatus as later heterotypic synonyms of Streptomyces antimycoticus.</title>
        <authorList>
            <person name="Komaki H."/>
            <person name="Tamura T."/>
        </authorList>
    </citation>
    <scope>NUCLEOTIDE SEQUENCE [LARGE SCALE GENOMIC DNA]</scope>
    <source>
        <strain evidence="2 3">NBRC 100767</strain>
    </source>
</reference>
<gene>
    <name evidence="2" type="ORF">SSPO_100090</name>
</gene>
<dbReference type="AlphaFoldDB" id="A0A499VCP5"/>
<sequence length="102" mass="10846">MVSSAPSTTSRPHFRAGSPSGTDDNIGAVDLTQDDEATTALDKVSAPISGGYPYDAFGTAQRDRWRTRGPQTPDFLLEDGSDHPPRPPLATAPQPIASTRPR</sequence>
<evidence type="ECO:0000313" key="2">
    <source>
        <dbReference type="EMBL" id="BBJ47291.1"/>
    </source>
</evidence>
<feature type="region of interest" description="Disordered" evidence="1">
    <location>
        <begin position="1"/>
        <end position="102"/>
    </location>
</feature>
<feature type="compositionally biased region" description="Polar residues" evidence="1">
    <location>
        <begin position="1"/>
        <end position="11"/>
    </location>
</feature>
<evidence type="ECO:0000256" key="1">
    <source>
        <dbReference type="SAM" id="MobiDB-lite"/>
    </source>
</evidence>
<accession>A0A499VCP5</accession>
<evidence type="ECO:0000313" key="3">
    <source>
        <dbReference type="Proteomes" id="UP000463951"/>
    </source>
</evidence>
<dbReference type="Proteomes" id="UP000463951">
    <property type="component" value="Chromosome"/>
</dbReference>